<dbReference type="GO" id="GO:0004725">
    <property type="term" value="F:protein tyrosine phosphatase activity"/>
    <property type="evidence" value="ECO:0007669"/>
    <property type="project" value="UniProtKB-EC"/>
</dbReference>
<dbReference type="PANTHER" id="PTHR11717">
    <property type="entry name" value="LOW MOLECULAR WEIGHT PROTEIN TYROSINE PHOSPHATASE"/>
    <property type="match status" value="1"/>
</dbReference>
<protein>
    <recommendedName>
        <fullName evidence="2">protein-tyrosine-phosphatase</fullName>
        <ecNumber evidence="2">3.1.3.48</ecNumber>
    </recommendedName>
</protein>
<dbReference type="Gene3D" id="3.40.50.2300">
    <property type="match status" value="1"/>
</dbReference>
<evidence type="ECO:0000256" key="4">
    <source>
        <dbReference type="ARBA" id="ARBA00022912"/>
    </source>
</evidence>
<feature type="active site" description="Proton donor" evidence="5">
    <location>
        <position position="123"/>
    </location>
</feature>
<evidence type="ECO:0000256" key="5">
    <source>
        <dbReference type="PIRSR" id="PIRSR617867-1"/>
    </source>
</evidence>
<evidence type="ECO:0000259" key="6">
    <source>
        <dbReference type="SMART" id="SM00226"/>
    </source>
</evidence>
<dbReference type="Proteomes" id="UP000613266">
    <property type="component" value="Unassembled WGS sequence"/>
</dbReference>
<gene>
    <name evidence="7" type="ORF">I7X39_21930</name>
</gene>
<dbReference type="EC" id="3.1.3.48" evidence="2"/>
<dbReference type="CDD" id="cd16343">
    <property type="entry name" value="LMWPTP"/>
    <property type="match status" value="1"/>
</dbReference>
<comment type="caution">
    <text evidence="7">The sequence shown here is derived from an EMBL/GenBank/DDBJ whole genome shotgun (WGS) entry which is preliminary data.</text>
</comment>
<feature type="domain" description="Phosphotyrosine protein phosphatase I" evidence="6">
    <location>
        <begin position="2"/>
        <end position="147"/>
    </location>
</feature>
<dbReference type="InterPro" id="IPR036196">
    <property type="entry name" value="Ptyr_pPase_sf"/>
</dbReference>
<feature type="active site" evidence="5">
    <location>
        <position position="14"/>
    </location>
</feature>
<feature type="active site" description="Nucleophile" evidence="5">
    <location>
        <position position="8"/>
    </location>
</feature>
<organism evidence="7 8">
    <name type="scientific">Inhella proteolytica</name>
    <dbReference type="NCBI Taxonomy" id="2795029"/>
    <lineage>
        <taxon>Bacteria</taxon>
        <taxon>Pseudomonadati</taxon>
        <taxon>Pseudomonadota</taxon>
        <taxon>Betaproteobacteria</taxon>
        <taxon>Burkholderiales</taxon>
        <taxon>Sphaerotilaceae</taxon>
        <taxon>Inhella</taxon>
    </lineage>
</organism>
<dbReference type="RefSeq" id="WP_198113513.1">
    <property type="nucleotide sequence ID" value="NZ_JAEDAK010000025.1"/>
</dbReference>
<dbReference type="EMBL" id="JAEDAK010000025">
    <property type="protein sequence ID" value="MBH9579567.1"/>
    <property type="molecule type" value="Genomic_DNA"/>
</dbReference>
<dbReference type="SMART" id="SM00226">
    <property type="entry name" value="LMWPc"/>
    <property type="match status" value="1"/>
</dbReference>
<evidence type="ECO:0000313" key="7">
    <source>
        <dbReference type="EMBL" id="MBH9579567.1"/>
    </source>
</evidence>
<dbReference type="InterPro" id="IPR023485">
    <property type="entry name" value="Ptyr_pPase"/>
</dbReference>
<evidence type="ECO:0000256" key="2">
    <source>
        <dbReference type="ARBA" id="ARBA00013064"/>
    </source>
</evidence>
<comment type="similarity">
    <text evidence="1">Belongs to the low molecular weight phosphotyrosine protein phosphatase family.</text>
</comment>
<name>A0A931JA19_9BURK</name>
<keyword evidence="3" id="KW-0378">Hydrolase</keyword>
<dbReference type="PANTHER" id="PTHR11717:SF7">
    <property type="entry name" value="LOW MOLECULAR WEIGHT PHOSPHOTYROSINE PROTEIN PHOSPHATASE"/>
    <property type="match status" value="1"/>
</dbReference>
<keyword evidence="8" id="KW-1185">Reference proteome</keyword>
<dbReference type="Pfam" id="PF01451">
    <property type="entry name" value="LMWPc"/>
    <property type="match status" value="1"/>
</dbReference>
<evidence type="ECO:0000256" key="1">
    <source>
        <dbReference type="ARBA" id="ARBA00011063"/>
    </source>
</evidence>
<keyword evidence="4" id="KW-0904">Protein phosphatase</keyword>
<dbReference type="SUPFAM" id="SSF52788">
    <property type="entry name" value="Phosphotyrosine protein phosphatases I"/>
    <property type="match status" value="1"/>
</dbReference>
<dbReference type="AlphaFoldDB" id="A0A931JA19"/>
<evidence type="ECO:0000313" key="8">
    <source>
        <dbReference type="Proteomes" id="UP000613266"/>
    </source>
</evidence>
<proteinExistence type="inferred from homology"/>
<dbReference type="PRINTS" id="PR00719">
    <property type="entry name" value="LMWPTPASE"/>
</dbReference>
<accession>A0A931JA19</accession>
<sequence length="148" mass="16742">MSSVLLVCRANLCRSPMAEVVFRACALALGLRRVASAGVWASSRPERMDPRAAACLERRRYVLDPKWRSRKVQREDLAKFEVLLALDNEVLDELRRIFPEAPPQRLRLLLDHVPGMAGQDVPDPYYSSAQGFEHALDLIERAVGSFRP</sequence>
<reference evidence="7" key="1">
    <citation type="submission" date="2020-12" db="EMBL/GenBank/DDBJ databases">
        <title>The genome sequence of Inhella sp. 1Y17.</title>
        <authorList>
            <person name="Liu Y."/>
        </authorList>
    </citation>
    <scope>NUCLEOTIDE SEQUENCE</scope>
    <source>
        <strain evidence="7">1Y17</strain>
    </source>
</reference>
<dbReference type="InterPro" id="IPR050438">
    <property type="entry name" value="LMW_PTPase"/>
</dbReference>
<dbReference type="InterPro" id="IPR017867">
    <property type="entry name" value="Tyr_phospatase_low_mol_wt"/>
</dbReference>
<evidence type="ECO:0000256" key="3">
    <source>
        <dbReference type="ARBA" id="ARBA00022801"/>
    </source>
</evidence>